<accession>A0A5D0NI08</accession>
<dbReference type="Proteomes" id="UP000323380">
    <property type="component" value="Unassembled WGS sequence"/>
</dbReference>
<comment type="caution">
    <text evidence="2">The sequence shown here is derived from an EMBL/GenBank/DDBJ whole genome shotgun (WGS) entry which is preliminary data.</text>
</comment>
<dbReference type="STRING" id="1220554.GCA_001552135_05064"/>
<feature type="compositionally biased region" description="Basic and acidic residues" evidence="1">
    <location>
        <begin position="318"/>
        <end position="345"/>
    </location>
</feature>
<gene>
    <name evidence="2" type="ORF">FXF69_23270</name>
</gene>
<dbReference type="InterPro" id="IPR013493">
    <property type="entry name" value="CHP02677"/>
</dbReference>
<feature type="region of interest" description="Disordered" evidence="1">
    <location>
        <begin position="318"/>
        <end position="357"/>
    </location>
</feature>
<dbReference type="Pfam" id="PF09660">
    <property type="entry name" value="DUF2397"/>
    <property type="match status" value="1"/>
</dbReference>
<dbReference type="RefSeq" id="WP_148344484.1">
    <property type="nucleotide sequence ID" value="NZ_VSFG01000005.1"/>
</dbReference>
<keyword evidence="3" id="KW-1185">Reference proteome</keyword>
<organism evidence="2 3">
    <name type="scientific">Actinomadura chibensis</name>
    <dbReference type="NCBI Taxonomy" id="392828"/>
    <lineage>
        <taxon>Bacteria</taxon>
        <taxon>Bacillati</taxon>
        <taxon>Actinomycetota</taxon>
        <taxon>Actinomycetes</taxon>
        <taxon>Streptosporangiales</taxon>
        <taxon>Thermomonosporaceae</taxon>
        <taxon>Actinomadura</taxon>
    </lineage>
</organism>
<proteinExistence type="predicted"/>
<evidence type="ECO:0000313" key="3">
    <source>
        <dbReference type="Proteomes" id="UP000323380"/>
    </source>
</evidence>
<dbReference type="EMBL" id="VSFG01000005">
    <property type="protein sequence ID" value="TYB43895.1"/>
    <property type="molecule type" value="Genomic_DNA"/>
</dbReference>
<reference evidence="2 3" key="1">
    <citation type="submission" date="2019-08" db="EMBL/GenBank/DDBJ databases">
        <title>Actinomadura sp. nov. CYP1-5 isolated from mountain soil.</title>
        <authorList>
            <person name="Songsumanus A."/>
            <person name="Kuncharoen N."/>
            <person name="Kudo T."/>
            <person name="Yuki M."/>
            <person name="Igarashi Y."/>
            <person name="Tanasupawat S."/>
        </authorList>
    </citation>
    <scope>NUCLEOTIDE SEQUENCE [LARGE SCALE GENOMIC DNA]</scope>
    <source>
        <strain evidence="2 3">JCM 14158</strain>
    </source>
</reference>
<name>A0A5D0NI08_9ACTN</name>
<sequence length="485" mass="53385">MADLDEITAEMREIGFHAPLSEQDLRSALERLAGDGLAEPFRDYTVPVRNYQGLIVRQEAWALTRRGRTVVAAVRDAVLDVGRALQLPSRLLDSIATTIREIIRHFAEGDDTAHVREGRGRGLLPMDLDDVRTRIGELQRVTADFYAALGQLVQADVTNDMLFGANRDRVIEALRQFPREYERAFVSVEKALADLERVGHRQVAEAAVAHAGLIDARDQHHWVEERVRLLSALGSWFAPEGTVQRLISSASGAVYTLLIAIDRRYSARRRGSDLGADFHALAQSLHRQRSDEDARRVHAAAFGDWSAWHAVTPRAEEDVAHGTEAAGRPDRHRVEVTLREHERQGRTSGRPRAVPDTAADRKAALAEAMAEAERNRRLAELLVTSGEVELSYFAGLGAEAVEALLRAVETALMRLDPVTGTGAGHVDGANVLVEIRCIDHGPTARADFAEGALSFWGRDLRLRVTSLEPGASPPIENVPSRQGIA</sequence>
<evidence type="ECO:0000256" key="1">
    <source>
        <dbReference type="SAM" id="MobiDB-lite"/>
    </source>
</evidence>
<protein>
    <submittedName>
        <fullName evidence="2">DUF2397 family protein</fullName>
    </submittedName>
</protein>
<dbReference type="AlphaFoldDB" id="A0A5D0NI08"/>
<evidence type="ECO:0000313" key="2">
    <source>
        <dbReference type="EMBL" id="TYB43895.1"/>
    </source>
</evidence>